<dbReference type="PROSITE" id="PS51186">
    <property type="entry name" value="GNAT"/>
    <property type="match status" value="1"/>
</dbReference>
<reference evidence="4 5" key="1">
    <citation type="submission" date="2020-02" db="EMBL/GenBank/DDBJ databases">
        <authorList>
            <person name="Kim M.K."/>
        </authorList>
    </citation>
    <scope>NUCLEOTIDE SEQUENCE [LARGE SCALE GENOMIC DNA]</scope>
    <source>
        <strain evidence="4 5">BT327</strain>
    </source>
</reference>
<dbReference type="CDD" id="cd04301">
    <property type="entry name" value="NAT_SF"/>
    <property type="match status" value="1"/>
</dbReference>
<feature type="domain" description="N-acetyltransferase" evidence="3">
    <location>
        <begin position="1"/>
        <end position="158"/>
    </location>
</feature>
<sequence>MIVEATPDDIDELFPLWLELMQQHQNYHKIFKCKPNHQQALKTELLSRIKEKGTQVFAYEQNGEWLGMIICQIRKTIVGFELSRKGYIAETIVRSTQRGRGIGKDLFEAASNWLQDNGADHIELQVSVKNQAALSFWQQQGFAPATQHLVLILDKPKV</sequence>
<dbReference type="SUPFAM" id="SSF55729">
    <property type="entry name" value="Acyl-CoA N-acyltransferases (Nat)"/>
    <property type="match status" value="1"/>
</dbReference>
<protein>
    <submittedName>
        <fullName evidence="4">GNAT family N-acetyltransferase</fullName>
    </submittedName>
</protein>
<evidence type="ECO:0000313" key="5">
    <source>
        <dbReference type="Proteomes" id="UP000474777"/>
    </source>
</evidence>
<dbReference type="InterPro" id="IPR050832">
    <property type="entry name" value="Bact_Acetyltransf"/>
</dbReference>
<dbReference type="EMBL" id="JAAGWD010000008">
    <property type="protein sequence ID" value="NEM99317.1"/>
    <property type="molecule type" value="Genomic_DNA"/>
</dbReference>
<dbReference type="Gene3D" id="3.40.630.30">
    <property type="match status" value="1"/>
</dbReference>
<dbReference type="Pfam" id="PF00583">
    <property type="entry name" value="Acetyltransf_1"/>
    <property type="match status" value="1"/>
</dbReference>
<organism evidence="4 5">
    <name type="scientific">Pontibacter burrus</name>
    <dbReference type="NCBI Taxonomy" id="2704466"/>
    <lineage>
        <taxon>Bacteria</taxon>
        <taxon>Pseudomonadati</taxon>
        <taxon>Bacteroidota</taxon>
        <taxon>Cytophagia</taxon>
        <taxon>Cytophagales</taxon>
        <taxon>Hymenobacteraceae</taxon>
        <taxon>Pontibacter</taxon>
    </lineage>
</organism>
<keyword evidence="1 4" id="KW-0808">Transferase</keyword>
<keyword evidence="2" id="KW-0012">Acyltransferase</keyword>
<evidence type="ECO:0000256" key="2">
    <source>
        <dbReference type="ARBA" id="ARBA00023315"/>
    </source>
</evidence>
<dbReference type="Proteomes" id="UP000474777">
    <property type="component" value="Unassembled WGS sequence"/>
</dbReference>
<accession>A0A6B3M104</accession>
<evidence type="ECO:0000313" key="4">
    <source>
        <dbReference type="EMBL" id="NEM99317.1"/>
    </source>
</evidence>
<dbReference type="InterPro" id="IPR016181">
    <property type="entry name" value="Acyl_CoA_acyltransferase"/>
</dbReference>
<dbReference type="PANTHER" id="PTHR43877">
    <property type="entry name" value="AMINOALKYLPHOSPHONATE N-ACETYLTRANSFERASE-RELATED-RELATED"/>
    <property type="match status" value="1"/>
</dbReference>
<comment type="caution">
    <text evidence="4">The sequence shown here is derived from an EMBL/GenBank/DDBJ whole genome shotgun (WGS) entry which is preliminary data.</text>
</comment>
<dbReference type="PANTHER" id="PTHR43877:SF2">
    <property type="entry name" value="AMINOALKYLPHOSPHONATE N-ACETYLTRANSFERASE-RELATED"/>
    <property type="match status" value="1"/>
</dbReference>
<dbReference type="AlphaFoldDB" id="A0A6B3M104"/>
<dbReference type="InterPro" id="IPR000182">
    <property type="entry name" value="GNAT_dom"/>
</dbReference>
<name>A0A6B3M104_9BACT</name>
<keyword evidence="5" id="KW-1185">Reference proteome</keyword>
<evidence type="ECO:0000259" key="3">
    <source>
        <dbReference type="PROSITE" id="PS51186"/>
    </source>
</evidence>
<dbReference type="RefSeq" id="WP_163916368.1">
    <property type="nucleotide sequence ID" value="NZ_JAAGWD010000008.1"/>
</dbReference>
<dbReference type="GO" id="GO:0016747">
    <property type="term" value="F:acyltransferase activity, transferring groups other than amino-acyl groups"/>
    <property type="evidence" value="ECO:0007669"/>
    <property type="project" value="InterPro"/>
</dbReference>
<gene>
    <name evidence="4" type="ORF">GXP69_16575</name>
</gene>
<proteinExistence type="predicted"/>
<evidence type="ECO:0000256" key="1">
    <source>
        <dbReference type="ARBA" id="ARBA00022679"/>
    </source>
</evidence>